<feature type="region of interest" description="Disordered" evidence="1">
    <location>
        <begin position="1"/>
        <end position="25"/>
    </location>
</feature>
<dbReference type="GeneID" id="91095472"/>
<dbReference type="GO" id="GO:0030490">
    <property type="term" value="P:maturation of SSU-rRNA"/>
    <property type="evidence" value="ECO:0007669"/>
    <property type="project" value="InterPro"/>
</dbReference>
<dbReference type="PANTHER" id="PTHR15633">
    <property type="entry name" value="NUCLEOLAR PROTEIN 11"/>
    <property type="match status" value="1"/>
</dbReference>
<evidence type="ECO:0000256" key="1">
    <source>
        <dbReference type="SAM" id="MobiDB-lite"/>
    </source>
</evidence>
<proteinExistence type="predicted"/>
<name>A0AAX4JYE0_9TREE</name>
<keyword evidence="3" id="KW-1185">Reference proteome</keyword>
<dbReference type="AlphaFoldDB" id="A0AAX4JYE0"/>
<dbReference type="GO" id="GO:0003723">
    <property type="term" value="F:RNA binding"/>
    <property type="evidence" value="ECO:0007669"/>
    <property type="project" value="TreeGrafter"/>
</dbReference>
<feature type="region of interest" description="Disordered" evidence="1">
    <location>
        <begin position="736"/>
        <end position="770"/>
    </location>
</feature>
<dbReference type="EMBL" id="CP144103">
    <property type="protein sequence ID" value="WWC89874.1"/>
    <property type="molecule type" value="Genomic_DNA"/>
</dbReference>
<gene>
    <name evidence="2" type="ORF">L201_004802</name>
</gene>
<accession>A0AAX4JYE0</accession>
<feature type="compositionally biased region" description="Basic and acidic residues" evidence="1">
    <location>
        <begin position="755"/>
        <end position="770"/>
    </location>
</feature>
<dbReference type="PANTHER" id="PTHR15633:SF2">
    <property type="entry name" value="NUCLEOLAR PROTEIN 11"/>
    <property type="match status" value="1"/>
</dbReference>
<evidence type="ECO:0000313" key="2">
    <source>
        <dbReference type="EMBL" id="WWC89874.1"/>
    </source>
</evidence>
<dbReference type="GO" id="GO:0005730">
    <property type="term" value="C:nucleolus"/>
    <property type="evidence" value="ECO:0007669"/>
    <property type="project" value="TreeGrafter"/>
</dbReference>
<dbReference type="InterPro" id="IPR042859">
    <property type="entry name" value="NOL11"/>
</dbReference>
<dbReference type="Proteomes" id="UP001355207">
    <property type="component" value="Chromosome 6"/>
</dbReference>
<dbReference type="RefSeq" id="XP_066076637.1">
    <property type="nucleotide sequence ID" value="XM_066220540.1"/>
</dbReference>
<sequence length="784" mass="86974">MTSISTPTQLATFSQPHASSSKTPHVTLNPVIGDSGCAVAAVRGDGIWTYDLNTLRPTTSFTVPPSTVFSTSPISYWVTRTRTITSSAKEKLPENDVPRVIEVMDVDDADEDDEELVFEPVDEDEEEDLDLDVEGEEDEVKTIKEKERTTMVGVGKEIWLWRGDDGDKEILSIDKSIQSIHYLQSKSYPILVIPTNPTDLYLLDDSLKPHHLSLPSSSSTKATILTSKILSSSETTARLIIVDQEGQSSVYKLHLESTLRAEGVVEGKIGNKGKLTFVDISEDGFISAIDEENNLYTKEISSLTSTTSTSPLKVNHPSSTPVILSLPTKGKPVILLPTSYPTPSLLSVIPLSNLPAILTSSSISSFTSSGSINHLSILLNKNGLLTVGIVLSHLNSDGESGRSVIYTTEVVIPEKGIGISMLLNTKEKTQIYLSSNQDQNDNGNEKVSVEKEQDEIINKISSLIQKNDLKTAEKTLQNFISVTASTNITESFVRKVISTVFSIALNDEGKVKGSYASGIIKYLVERDLVNDSMWKDSLVGMGLLPCGDWDTIIACLQKFRTIPSSTLVKLITSSIHPSETAKSIPLSQMLSLIMKSPPAPTFRLDIRQNLSIEDASVVLQKLVEWVEEYVTKRDESLLEWDNETETVIESNQSNSVVDINGNEEIPTLKSIIEYSTLLLDSHLPSFLTYEPSYELLEILSNHLEPLIELQNQYKKLKGPIEAILILSKRENDKLKQREQQQKSKLNKKNNNITTNDKKIQQQQQKENRLPEEKIGKWKVEDLVF</sequence>
<evidence type="ECO:0000313" key="3">
    <source>
        <dbReference type="Proteomes" id="UP001355207"/>
    </source>
</evidence>
<organism evidence="2 3">
    <name type="scientific">Kwoniella dendrophila CBS 6074</name>
    <dbReference type="NCBI Taxonomy" id="1295534"/>
    <lineage>
        <taxon>Eukaryota</taxon>
        <taxon>Fungi</taxon>
        <taxon>Dikarya</taxon>
        <taxon>Basidiomycota</taxon>
        <taxon>Agaricomycotina</taxon>
        <taxon>Tremellomycetes</taxon>
        <taxon>Tremellales</taxon>
        <taxon>Cryptococcaceae</taxon>
        <taxon>Kwoniella</taxon>
    </lineage>
</organism>
<protein>
    <submittedName>
        <fullName evidence="2">Uncharacterized protein</fullName>
    </submittedName>
</protein>
<reference evidence="2 3" key="1">
    <citation type="submission" date="2024-01" db="EMBL/GenBank/DDBJ databases">
        <title>Comparative genomics of Cryptococcus and Kwoniella reveals pathogenesis evolution and contrasting modes of karyotype evolution via chromosome fusion or intercentromeric recombination.</title>
        <authorList>
            <person name="Coelho M.A."/>
            <person name="David-Palma M."/>
            <person name="Shea T."/>
            <person name="Bowers K."/>
            <person name="McGinley-Smith S."/>
            <person name="Mohammad A.W."/>
            <person name="Gnirke A."/>
            <person name="Yurkov A.M."/>
            <person name="Nowrousian M."/>
            <person name="Sun S."/>
            <person name="Cuomo C.A."/>
            <person name="Heitman J."/>
        </authorList>
    </citation>
    <scope>NUCLEOTIDE SEQUENCE [LARGE SCALE GENOMIC DNA]</scope>
    <source>
        <strain evidence="2 3">CBS 6074</strain>
    </source>
</reference>